<dbReference type="Pfam" id="PF01710">
    <property type="entry name" value="HTH_Tnp_IS630"/>
    <property type="match status" value="1"/>
</dbReference>
<evidence type="ECO:0000313" key="4">
    <source>
        <dbReference type="Proteomes" id="UP000194565"/>
    </source>
</evidence>
<accession>A0A251ZYE7</accession>
<protein>
    <submittedName>
        <fullName evidence="3">Transposase</fullName>
    </submittedName>
</protein>
<dbReference type="AlphaFoldDB" id="A0A251ZYE7"/>
<evidence type="ECO:0000313" key="3">
    <source>
        <dbReference type="EMBL" id="OUI79686.1"/>
    </source>
</evidence>
<organism evidence="3 4">
    <name type="scientific">Acetobacter tropicalis</name>
    <dbReference type="NCBI Taxonomy" id="104102"/>
    <lineage>
        <taxon>Bacteria</taxon>
        <taxon>Pseudomonadati</taxon>
        <taxon>Pseudomonadota</taxon>
        <taxon>Alphaproteobacteria</taxon>
        <taxon>Acetobacterales</taxon>
        <taxon>Acetobacteraceae</taxon>
        <taxon>Acetobacter</taxon>
    </lineage>
</organism>
<evidence type="ECO:0000256" key="1">
    <source>
        <dbReference type="SAM" id="MobiDB-lite"/>
    </source>
</evidence>
<dbReference type="InterPro" id="IPR002622">
    <property type="entry name" value="Transposase_14"/>
</dbReference>
<dbReference type="EMBL" id="JOMM01000110">
    <property type="protein sequence ID" value="OUI79686.1"/>
    <property type="molecule type" value="Genomic_DNA"/>
</dbReference>
<reference evidence="3 4" key="1">
    <citation type="submission" date="2014-06" db="EMBL/GenBank/DDBJ databases">
        <authorList>
            <person name="Ju J."/>
            <person name="Zhang J."/>
        </authorList>
    </citation>
    <scope>NUCLEOTIDE SEQUENCE [LARGE SCALE GENOMIC DNA]</scope>
    <source>
        <strain evidence="3">DmW_042</strain>
    </source>
</reference>
<proteinExistence type="predicted"/>
<feature type="compositionally biased region" description="Basic and acidic residues" evidence="1">
    <location>
        <begin position="43"/>
        <end position="52"/>
    </location>
</feature>
<comment type="caution">
    <text evidence="3">The sequence shown here is derived from an EMBL/GenBank/DDBJ whole genome shotgun (WGS) entry which is preliminary data.</text>
</comment>
<name>A0A251ZYE7_9PROT</name>
<dbReference type="SUPFAM" id="SSF46689">
    <property type="entry name" value="Homeodomain-like"/>
    <property type="match status" value="1"/>
</dbReference>
<sequence>MARALSDDLRERVLEAGAAGASARSIAARFGVGISTAIRWLRRERESGERTPRRQGKPRGSRLDAHEAFIAGMIEAQKDITLHEMMARLKSERSVGIGHSMLIPTIVWPDSRGTHRFKNVIHRMQTIL</sequence>
<feature type="domain" description="Transposase Synechocystis PCC 6803" evidence="2">
    <location>
        <begin position="4"/>
        <end position="58"/>
    </location>
</feature>
<feature type="region of interest" description="Disordered" evidence="1">
    <location>
        <begin position="43"/>
        <end position="63"/>
    </location>
</feature>
<evidence type="ECO:0000259" key="2">
    <source>
        <dbReference type="Pfam" id="PF01710"/>
    </source>
</evidence>
<dbReference type="Proteomes" id="UP000194565">
    <property type="component" value="Unassembled WGS sequence"/>
</dbReference>
<dbReference type="InterPro" id="IPR009057">
    <property type="entry name" value="Homeodomain-like_sf"/>
</dbReference>
<gene>
    <name evidence="3" type="ORF">HC62_00640</name>
</gene>